<evidence type="ECO:0000313" key="13">
    <source>
        <dbReference type="Proteomes" id="UP000694251"/>
    </source>
</evidence>
<sequence>MPSEPNQTRATRVQPSTAAYPPPNLAEPLPCPRCNSTTTKFCYYNNYNLAQPRYFCKSCRRYWTQGGTLRDVPVGGGTRRSSSKRHRSFSTTATVTSSSSSSSVITTTKEAATSETKGSNVISGHGSFASLLGLGSGNGGLDYGFGYGYGYGLEDMSVGYLGDSSGVEIPVVDGGGGDTWQIGEIENDSLLFCKATDEECNTLLQILHQYAVISGKEVLIKAVATSLPAYCMSCFLLPMKLIKQITSTIRRFWWSASKDQRKISWIAWKKINNPKQMGGLSIRDLQHFNIAMLAKQSWRILQNPQSLLAQLYKDKYYPKSSLLAAGSKRRSSHAWRSILEGNKLLSNGIKWIVGNGQHINIWNDNWLPSNPPRPAKLKVNIMQKPEVVQDLLITGSSRWNEQIIDQYICAEDMALIKTIRPSFTGAADSISWIYTKDGNYTVKSGYYQLHKQAANRNMTSDSSQKLFSQIWKINVEPKIKHFWWRCLHNALPVADNLKQRKLRVDNTCQICGDCPETVNHLLFQCKVSKEVWDLAPISSPQDGSWVSSSQPAGIGWALYDQTARLIVKGSAAIPPVISPLETEAEALRMAIMQTQCLGYSHVTFSGDSAELYQLLAKQNPLYLQEGQHHSASCKHNVFGWTAGELQI</sequence>
<keyword evidence="7 8" id="KW-0539">Nucleus</keyword>
<evidence type="ECO:0000256" key="8">
    <source>
        <dbReference type="PROSITE-ProRule" id="PRU00071"/>
    </source>
</evidence>
<dbReference type="InterPro" id="IPR003851">
    <property type="entry name" value="Znf_Dof"/>
</dbReference>
<dbReference type="AlphaFoldDB" id="A0A8T2CJP9"/>
<dbReference type="Pfam" id="PF13456">
    <property type="entry name" value="RVT_3"/>
    <property type="match status" value="1"/>
</dbReference>
<evidence type="ECO:0000256" key="7">
    <source>
        <dbReference type="ARBA" id="ARBA00023242"/>
    </source>
</evidence>
<name>A0A8T2CJP9_ARASU</name>
<keyword evidence="5 8" id="KW-0238">DNA-binding</keyword>
<protein>
    <recommendedName>
        <fullName evidence="9">Dof zinc finger protein</fullName>
    </recommendedName>
</protein>
<keyword evidence="4 9" id="KW-0805">Transcription regulation</keyword>
<comment type="subcellular location">
    <subcellularLocation>
        <location evidence="8 9">Nucleus</location>
    </subcellularLocation>
</comment>
<evidence type="ECO:0000256" key="1">
    <source>
        <dbReference type="ARBA" id="ARBA00022723"/>
    </source>
</evidence>
<dbReference type="EMBL" id="JAEFBJ010000006">
    <property type="protein sequence ID" value="KAG7599705.1"/>
    <property type="molecule type" value="Genomic_DNA"/>
</dbReference>
<evidence type="ECO:0000256" key="2">
    <source>
        <dbReference type="ARBA" id="ARBA00022771"/>
    </source>
</evidence>
<organism evidence="12 13">
    <name type="scientific">Arabidopsis suecica</name>
    <name type="common">Swedish thale-cress</name>
    <name type="synonym">Cardaminopsis suecica</name>
    <dbReference type="NCBI Taxonomy" id="45249"/>
    <lineage>
        <taxon>Eukaryota</taxon>
        <taxon>Viridiplantae</taxon>
        <taxon>Streptophyta</taxon>
        <taxon>Embryophyta</taxon>
        <taxon>Tracheophyta</taxon>
        <taxon>Spermatophyta</taxon>
        <taxon>Magnoliopsida</taxon>
        <taxon>eudicotyledons</taxon>
        <taxon>Gunneridae</taxon>
        <taxon>Pentapetalae</taxon>
        <taxon>rosids</taxon>
        <taxon>malvids</taxon>
        <taxon>Brassicales</taxon>
        <taxon>Brassicaceae</taxon>
        <taxon>Camelineae</taxon>
        <taxon>Arabidopsis</taxon>
    </lineage>
</organism>
<comment type="function">
    <text evidence="9">Transcription factor that binds specifically to a 5'-AA[AG]G-3' consensus core sequence.</text>
</comment>
<evidence type="ECO:0000256" key="10">
    <source>
        <dbReference type="SAM" id="MobiDB-lite"/>
    </source>
</evidence>
<feature type="region of interest" description="Disordered" evidence="10">
    <location>
        <begin position="1"/>
        <end position="25"/>
    </location>
</feature>
<accession>A0A8T2CJP9</accession>
<keyword evidence="13" id="KW-1185">Reference proteome</keyword>
<gene>
    <name evidence="12" type="ORF">ISN44_As06g038790</name>
</gene>
<evidence type="ECO:0000256" key="5">
    <source>
        <dbReference type="ARBA" id="ARBA00023125"/>
    </source>
</evidence>
<dbReference type="InterPro" id="IPR026960">
    <property type="entry name" value="RVT-Znf"/>
</dbReference>
<evidence type="ECO:0000256" key="6">
    <source>
        <dbReference type="ARBA" id="ARBA00023163"/>
    </source>
</evidence>
<dbReference type="GO" id="GO:0008270">
    <property type="term" value="F:zinc ion binding"/>
    <property type="evidence" value="ECO:0007669"/>
    <property type="project" value="UniProtKB-KW"/>
</dbReference>
<keyword evidence="6 9" id="KW-0804">Transcription</keyword>
<reference evidence="12 13" key="1">
    <citation type="submission" date="2020-12" db="EMBL/GenBank/DDBJ databases">
        <title>Concerted genomic and epigenomic changes stabilize Arabidopsis allopolyploids.</title>
        <authorList>
            <person name="Chen Z."/>
        </authorList>
    </citation>
    <scope>NUCLEOTIDE SEQUENCE [LARGE SCALE GENOMIC DNA]</scope>
    <source>
        <strain evidence="12">As9502</strain>
        <tissue evidence="12">Leaf</tissue>
    </source>
</reference>
<dbReference type="Pfam" id="PF02701">
    <property type="entry name" value="Zn_ribbon_Dof"/>
    <property type="match status" value="1"/>
</dbReference>
<dbReference type="Pfam" id="PF13966">
    <property type="entry name" value="zf-RVT"/>
    <property type="match status" value="1"/>
</dbReference>
<dbReference type="PANTHER" id="PTHR31992:SF312">
    <property type="entry name" value="DOF ZINC FINGER PROTEIN DOF1.6"/>
    <property type="match status" value="1"/>
</dbReference>
<feature type="compositionally biased region" description="Polar residues" evidence="10">
    <location>
        <begin position="1"/>
        <end position="17"/>
    </location>
</feature>
<evidence type="ECO:0000256" key="9">
    <source>
        <dbReference type="RuleBase" id="RU369094"/>
    </source>
</evidence>
<dbReference type="GO" id="GO:0005634">
    <property type="term" value="C:nucleus"/>
    <property type="evidence" value="ECO:0007669"/>
    <property type="project" value="UniProtKB-SubCell"/>
</dbReference>
<evidence type="ECO:0000259" key="11">
    <source>
        <dbReference type="PROSITE" id="PS50884"/>
    </source>
</evidence>
<proteinExistence type="predicted"/>
<comment type="caution">
    <text evidence="12">The sequence shown here is derived from an EMBL/GenBank/DDBJ whole genome shotgun (WGS) entry which is preliminary data.</text>
</comment>
<dbReference type="InterPro" id="IPR002156">
    <property type="entry name" value="RNaseH_domain"/>
</dbReference>
<feature type="domain" description="Dof-type" evidence="11">
    <location>
        <begin position="29"/>
        <end position="83"/>
    </location>
</feature>
<dbReference type="PROSITE" id="PS50884">
    <property type="entry name" value="ZF_DOF_2"/>
    <property type="match status" value="1"/>
</dbReference>
<evidence type="ECO:0000256" key="4">
    <source>
        <dbReference type="ARBA" id="ARBA00023015"/>
    </source>
</evidence>
<keyword evidence="2 8" id="KW-0863">Zinc-finger</keyword>
<keyword evidence="1 9" id="KW-0479">Metal-binding</keyword>
<feature type="region of interest" description="Disordered" evidence="10">
    <location>
        <begin position="72"/>
        <end position="94"/>
    </location>
</feature>
<evidence type="ECO:0000256" key="3">
    <source>
        <dbReference type="ARBA" id="ARBA00022833"/>
    </source>
</evidence>
<dbReference type="PROSITE" id="PS01361">
    <property type="entry name" value="ZF_DOF_1"/>
    <property type="match status" value="1"/>
</dbReference>
<dbReference type="Proteomes" id="UP000694251">
    <property type="component" value="Chromosome 6"/>
</dbReference>
<keyword evidence="3 9" id="KW-0862">Zinc</keyword>
<dbReference type="GO" id="GO:0004523">
    <property type="term" value="F:RNA-DNA hybrid ribonuclease activity"/>
    <property type="evidence" value="ECO:0007669"/>
    <property type="project" value="InterPro"/>
</dbReference>
<evidence type="ECO:0000313" key="12">
    <source>
        <dbReference type="EMBL" id="KAG7599705.1"/>
    </source>
</evidence>
<dbReference type="GO" id="GO:0003677">
    <property type="term" value="F:DNA binding"/>
    <property type="evidence" value="ECO:0007669"/>
    <property type="project" value="UniProtKB-UniRule"/>
</dbReference>
<dbReference type="PANTHER" id="PTHR31992">
    <property type="entry name" value="DOF ZINC FINGER PROTEIN DOF1.4-RELATED"/>
    <property type="match status" value="1"/>
</dbReference>
<dbReference type="OrthoDB" id="1112855at2759"/>
<dbReference type="InterPro" id="IPR044730">
    <property type="entry name" value="RNase_H-like_dom_plant"/>
</dbReference>
<dbReference type="InterPro" id="IPR045174">
    <property type="entry name" value="Dof"/>
</dbReference>
<dbReference type="GO" id="GO:0003700">
    <property type="term" value="F:DNA-binding transcription factor activity"/>
    <property type="evidence" value="ECO:0007669"/>
    <property type="project" value="UniProtKB-UniRule"/>
</dbReference>
<dbReference type="CDD" id="cd06222">
    <property type="entry name" value="RNase_H_like"/>
    <property type="match status" value="1"/>
</dbReference>